<feature type="transmembrane region" description="Helical" evidence="7">
    <location>
        <begin position="200"/>
        <end position="230"/>
    </location>
</feature>
<keyword evidence="6 7" id="KW-0472">Membrane</keyword>
<feature type="transmembrane region" description="Helical" evidence="7">
    <location>
        <begin position="133"/>
        <end position="152"/>
    </location>
</feature>
<dbReference type="OrthoDB" id="9783295at2"/>
<evidence type="ECO:0000313" key="9">
    <source>
        <dbReference type="EMBL" id="TKD69153.1"/>
    </source>
</evidence>
<dbReference type="PANTHER" id="PTHR30151">
    <property type="entry name" value="ALKANE SULFONATE ABC TRANSPORTER-RELATED, MEMBRANE SUBUNIT"/>
    <property type="match status" value="1"/>
</dbReference>
<evidence type="ECO:0000256" key="3">
    <source>
        <dbReference type="ARBA" id="ARBA00022475"/>
    </source>
</evidence>
<comment type="caution">
    <text evidence="9">The sequence shown here is derived from an EMBL/GenBank/DDBJ whole genome shotgun (WGS) entry which is preliminary data.</text>
</comment>
<feature type="transmembrane region" description="Helical" evidence="7">
    <location>
        <begin position="158"/>
        <end position="179"/>
    </location>
</feature>
<dbReference type="Pfam" id="PF00528">
    <property type="entry name" value="BPD_transp_1"/>
    <property type="match status" value="1"/>
</dbReference>
<evidence type="ECO:0000256" key="5">
    <source>
        <dbReference type="ARBA" id="ARBA00022989"/>
    </source>
</evidence>
<dbReference type="EMBL" id="SWFM01000004">
    <property type="protein sequence ID" value="TKD69153.1"/>
    <property type="molecule type" value="Genomic_DNA"/>
</dbReference>
<evidence type="ECO:0000256" key="6">
    <source>
        <dbReference type="ARBA" id="ARBA00023136"/>
    </source>
</evidence>
<dbReference type="CDD" id="cd06261">
    <property type="entry name" value="TM_PBP2"/>
    <property type="match status" value="1"/>
</dbReference>
<accession>A0A4U1MED1</accession>
<protein>
    <submittedName>
        <fullName evidence="9">ABC transporter permease</fullName>
    </submittedName>
</protein>
<dbReference type="Proteomes" id="UP000310541">
    <property type="component" value="Unassembled WGS sequence"/>
</dbReference>
<comment type="subcellular location">
    <subcellularLocation>
        <location evidence="1 7">Cell membrane</location>
        <topology evidence="1 7">Multi-pass membrane protein</topology>
    </subcellularLocation>
</comment>
<keyword evidence="5 7" id="KW-1133">Transmembrane helix</keyword>
<evidence type="ECO:0000256" key="7">
    <source>
        <dbReference type="RuleBase" id="RU363032"/>
    </source>
</evidence>
<evidence type="ECO:0000256" key="4">
    <source>
        <dbReference type="ARBA" id="ARBA00022692"/>
    </source>
</evidence>
<feature type="domain" description="ABC transmembrane type-1" evidence="8">
    <location>
        <begin position="94"/>
        <end position="273"/>
    </location>
</feature>
<comment type="similarity">
    <text evidence="7">Belongs to the binding-protein-dependent transport system permease family.</text>
</comment>
<evidence type="ECO:0000256" key="2">
    <source>
        <dbReference type="ARBA" id="ARBA00022448"/>
    </source>
</evidence>
<dbReference type="GO" id="GO:0005886">
    <property type="term" value="C:plasma membrane"/>
    <property type="evidence" value="ECO:0007669"/>
    <property type="project" value="UniProtKB-SubCell"/>
</dbReference>
<dbReference type="PANTHER" id="PTHR30151:SF19">
    <property type="entry name" value="ABC TRANSPORTER PERMEASE"/>
    <property type="match status" value="1"/>
</dbReference>
<proteinExistence type="inferred from homology"/>
<organism evidence="9 10">
    <name type="scientific">Guptibacillus hwajinpoensis</name>
    <dbReference type="NCBI Taxonomy" id="208199"/>
    <lineage>
        <taxon>Bacteria</taxon>
        <taxon>Bacillati</taxon>
        <taxon>Bacillota</taxon>
        <taxon>Bacilli</taxon>
        <taxon>Bacillales</taxon>
        <taxon>Guptibacillaceae</taxon>
        <taxon>Guptibacillus</taxon>
    </lineage>
</organism>
<evidence type="ECO:0000259" key="8">
    <source>
        <dbReference type="PROSITE" id="PS50928"/>
    </source>
</evidence>
<feature type="transmembrane region" description="Helical" evidence="7">
    <location>
        <begin position="250"/>
        <end position="274"/>
    </location>
</feature>
<dbReference type="GO" id="GO:0055085">
    <property type="term" value="P:transmembrane transport"/>
    <property type="evidence" value="ECO:0007669"/>
    <property type="project" value="InterPro"/>
</dbReference>
<dbReference type="Gene3D" id="1.10.3720.10">
    <property type="entry name" value="MetI-like"/>
    <property type="match status" value="1"/>
</dbReference>
<keyword evidence="2 7" id="KW-0813">Transport</keyword>
<sequence length="284" mass="31497">MIQNLLNISKLSGRSLILLNNLQLEKQHSAYLKMLRREKFEITGWQLFILLAFLTLWETAGRLTWIDPLLFSYPSKIASLFVVKISDGSLALHTGVTLLETIAGFILGTVLGTLFAAALWWSRKASKISDPYLVVLNSMPKVALGPIIIVALGPGYLAIITMGASISIIITTLVIYHAFHTVEPNYVKVIRSFGGNKKQIFLEAILPASFPAIISTLKVNVGLSWVGVIVGEFLVSKQGLGYMIIYGFQVFNFTLVLLSLVMIAVFSSLMYMGVEWIERKLIKN</sequence>
<gene>
    <name evidence="9" type="ORF">FBF83_14195</name>
</gene>
<dbReference type="InterPro" id="IPR000515">
    <property type="entry name" value="MetI-like"/>
</dbReference>
<feature type="transmembrane region" description="Helical" evidence="7">
    <location>
        <begin position="102"/>
        <end position="121"/>
    </location>
</feature>
<evidence type="ECO:0000313" key="10">
    <source>
        <dbReference type="Proteomes" id="UP000310541"/>
    </source>
</evidence>
<dbReference type="PROSITE" id="PS50928">
    <property type="entry name" value="ABC_TM1"/>
    <property type="match status" value="1"/>
</dbReference>
<keyword evidence="3" id="KW-1003">Cell membrane</keyword>
<feature type="transmembrane region" description="Helical" evidence="7">
    <location>
        <begin position="42"/>
        <end position="60"/>
    </location>
</feature>
<reference evidence="9 10" key="1">
    <citation type="submission" date="2019-04" db="EMBL/GenBank/DDBJ databases">
        <title>Genome sequence of Bacillus hwajinpoensis strain Y2.</title>
        <authorList>
            <person name="Fair J.L."/>
            <person name="Maclea K.S."/>
        </authorList>
    </citation>
    <scope>NUCLEOTIDE SEQUENCE [LARGE SCALE GENOMIC DNA]</scope>
    <source>
        <strain evidence="9 10">Y2</strain>
    </source>
</reference>
<dbReference type="InterPro" id="IPR035906">
    <property type="entry name" value="MetI-like_sf"/>
</dbReference>
<name>A0A4U1MED1_9BACL</name>
<keyword evidence="4 7" id="KW-0812">Transmembrane</keyword>
<evidence type="ECO:0000256" key="1">
    <source>
        <dbReference type="ARBA" id="ARBA00004651"/>
    </source>
</evidence>
<dbReference type="AlphaFoldDB" id="A0A4U1MED1"/>
<dbReference type="SUPFAM" id="SSF161098">
    <property type="entry name" value="MetI-like"/>
    <property type="match status" value="1"/>
</dbReference>